<dbReference type="Proteomes" id="UP000220394">
    <property type="component" value="Chromosome"/>
</dbReference>
<organism evidence="2 3">
    <name type="scientific">Acetobacter tropicalis</name>
    <dbReference type="NCBI Taxonomy" id="104102"/>
    <lineage>
        <taxon>Bacteria</taxon>
        <taxon>Pseudomonadati</taxon>
        <taxon>Pseudomonadota</taxon>
        <taxon>Alphaproteobacteria</taxon>
        <taxon>Acetobacterales</taxon>
        <taxon>Acetobacteraceae</taxon>
        <taxon>Acetobacter</taxon>
    </lineage>
</organism>
<accession>A0A291PKM0</accession>
<sequence>MAGFVPHGPRVGITEHMTKVLRAFSSFRQCLMAGAVLLPVAVVSFSPVASAQEVGARMSVPQQETSAPEAAPLSDSDRAWLAKIEQTLNSATTFQARMQQLDADGKRTTGVVWMKRPGQMRLAYDPPTPLVLVANEGKVVFRDNQLDQTTVIPMERTPLGLLLRQHISLSDDVTVTGFAHESGLVQVSLVRTSSPGDGSLTLVFHDKPLSLRSWSVLDAQGRETRVTLFDVHTGISIPPNTFTLPAQPE</sequence>
<dbReference type="KEGG" id="ato:CIW82_16440"/>
<dbReference type="Gene3D" id="2.50.20.10">
    <property type="entry name" value="Lipoprotein localisation LolA/LolB/LppX"/>
    <property type="match status" value="1"/>
</dbReference>
<reference evidence="2 3" key="1">
    <citation type="submission" date="2017-08" db="EMBL/GenBank/DDBJ databases">
        <title>Complete Genome Sequence of Acetobacter tropicalis Oregon-R-modENCODE STRAIN BDGP1, an acetic acid bacterium isolated from Drosophila melanogaster gut.</title>
        <authorList>
            <person name="Wan K.H."/>
            <person name="Yu C."/>
            <person name="Park S."/>
            <person name="Hammonds A.S."/>
            <person name="Booth B.W."/>
            <person name="Celniker S.E."/>
        </authorList>
    </citation>
    <scope>NUCLEOTIDE SEQUENCE [LARGE SCALE GENOMIC DNA]</scope>
    <source>
        <strain evidence="2 3">BDGP1</strain>
    </source>
</reference>
<evidence type="ECO:0000313" key="3">
    <source>
        <dbReference type="Proteomes" id="UP000220394"/>
    </source>
</evidence>
<dbReference type="CDD" id="cd16325">
    <property type="entry name" value="LolA"/>
    <property type="match status" value="1"/>
</dbReference>
<dbReference type="PANTHER" id="PTHR35869:SF1">
    <property type="entry name" value="OUTER-MEMBRANE LIPOPROTEIN CARRIER PROTEIN"/>
    <property type="match status" value="1"/>
</dbReference>
<protein>
    <submittedName>
        <fullName evidence="2">Outer membrane lipoprotein carrier protein LolA</fullName>
    </submittedName>
</protein>
<proteinExistence type="predicted"/>
<keyword evidence="1" id="KW-0732">Signal</keyword>
<dbReference type="Pfam" id="PF03548">
    <property type="entry name" value="LolA"/>
    <property type="match status" value="1"/>
</dbReference>
<name>A0A291PKM0_9PROT</name>
<evidence type="ECO:0000256" key="1">
    <source>
        <dbReference type="ARBA" id="ARBA00022729"/>
    </source>
</evidence>
<dbReference type="AlphaFoldDB" id="A0A291PKM0"/>
<keyword evidence="2" id="KW-0449">Lipoprotein</keyword>
<evidence type="ECO:0000313" key="2">
    <source>
        <dbReference type="EMBL" id="ATJ92019.1"/>
    </source>
</evidence>
<dbReference type="EMBL" id="CP022699">
    <property type="protein sequence ID" value="ATJ92019.1"/>
    <property type="molecule type" value="Genomic_DNA"/>
</dbReference>
<gene>
    <name evidence="2" type="ORF">CIW82_16440</name>
</gene>
<dbReference type="InterPro" id="IPR029046">
    <property type="entry name" value="LolA/LolB/LppX"/>
</dbReference>
<dbReference type="InterPro" id="IPR004564">
    <property type="entry name" value="OM_lipoprot_carrier_LolA-like"/>
</dbReference>
<dbReference type="PANTHER" id="PTHR35869">
    <property type="entry name" value="OUTER-MEMBRANE LIPOPROTEIN CARRIER PROTEIN"/>
    <property type="match status" value="1"/>
</dbReference>
<dbReference type="SUPFAM" id="SSF89392">
    <property type="entry name" value="Prokaryotic lipoproteins and lipoprotein localization factors"/>
    <property type="match status" value="1"/>
</dbReference>